<reference evidence="3" key="2">
    <citation type="submission" date="2015-01" db="EMBL/GenBank/DDBJ databases">
        <title>Evolutionary Origins and Diversification of the Mycorrhizal Mutualists.</title>
        <authorList>
            <consortium name="DOE Joint Genome Institute"/>
            <consortium name="Mycorrhizal Genomics Consortium"/>
            <person name="Kohler A."/>
            <person name="Kuo A."/>
            <person name="Nagy L.G."/>
            <person name="Floudas D."/>
            <person name="Copeland A."/>
            <person name="Barry K.W."/>
            <person name="Cichocki N."/>
            <person name="Veneault-Fourrey C."/>
            <person name="LaButti K."/>
            <person name="Lindquist E.A."/>
            <person name="Lipzen A."/>
            <person name="Lundell T."/>
            <person name="Morin E."/>
            <person name="Murat C."/>
            <person name="Riley R."/>
            <person name="Ohm R."/>
            <person name="Sun H."/>
            <person name="Tunlid A."/>
            <person name="Henrissat B."/>
            <person name="Grigoriev I.V."/>
            <person name="Hibbett D.S."/>
            <person name="Martin F."/>
        </authorList>
    </citation>
    <scope>NUCLEOTIDE SEQUENCE [LARGE SCALE GENOMIC DNA]</scope>
    <source>
        <strain evidence="3">Ve08.2h10</strain>
    </source>
</reference>
<evidence type="ECO:0000313" key="2">
    <source>
        <dbReference type="EMBL" id="KIK93002.1"/>
    </source>
</evidence>
<dbReference type="AlphaFoldDB" id="A0A0D0D7X9"/>
<sequence length="99" mass="11234">MRASMGTGYILSGLWLSLEAAQTIMESVVAYVLTFMSNYVTRLVVPGESLISSHGFWDNQWGMLQVGVFFFLFPPTLVDEIQTIQSRRRGTKYCMVRSN</sequence>
<protein>
    <submittedName>
        <fullName evidence="2">Uncharacterized protein</fullName>
    </submittedName>
</protein>
<proteinExistence type="predicted"/>
<keyword evidence="1" id="KW-1133">Transmembrane helix</keyword>
<keyword evidence="3" id="KW-1185">Reference proteome</keyword>
<feature type="transmembrane region" description="Helical" evidence="1">
    <location>
        <begin position="61"/>
        <end position="78"/>
    </location>
</feature>
<organism evidence="2 3">
    <name type="scientific">Paxillus rubicundulus Ve08.2h10</name>
    <dbReference type="NCBI Taxonomy" id="930991"/>
    <lineage>
        <taxon>Eukaryota</taxon>
        <taxon>Fungi</taxon>
        <taxon>Dikarya</taxon>
        <taxon>Basidiomycota</taxon>
        <taxon>Agaricomycotina</taxon>
        <taxon>Agaricomycetes</taxon>
        <taxon>Agaricomycetidae</taxon>
        <taxon>Boletales</taxon>
        <taxon>Paxilineae</taxon>
        <taxon>Paxillaceae</taxon>
        <taxon>Paxillus</taxon>
    </lineage>
</organism>
<keyword evidence="1" id="KW-0812">Transmembrane</keyword>
<gene>
    <name evidence="2" type="ORF">PAXRUDRAFT_543684</name>
</gene>
<accession>A0A0D0D7X9</accession>
<dbReference type="Proteomes" id="UP000054538">
    <property type="component" value="Unassembled WGS sequence"/>
</dbReference>
<reference evidence="2 3" key="1">
    <citation type="submission" date="2014-04" db="EMBL/GenBank/DDBJ databases">
        <authorList>
            <consortium name="DOE Joint Genome Institute"/>
            <person name="Kuo A."/>
            <person name="Kohler A."/>
            <person name="Jargeat P."/>
            <person name="Nagy L.G."/>
            <person name="Floudas D."/>
            <person name="Copeland A."/>
            <person name="Barry K.W."/>
            <person name="Cichocki N."/>
            <person name="Veneault-Fourrey C."/>
            <person name="LaButti K."/>
            <person name="Lindquist E.A."/>
            <person name="Lipzen A."/>
            <person name="Lundell T."/>
            <person name="Morin E."/>
            <person name="Murat C."/>
            <person name="Sun H."/>
            <person name="Tunlid A."/>
            <person name="Henrissat B."/>
            <person name="Grigoriev I.V."/>
            <person name="Hibbett D.S."/>
            <person name="Martin F."/>
            <person name="Nordberg H.P."/>
            <person name="Cantor M.N."/>
            <person name="Hua S.X."/>
        </authorList>
    </citation>
    <scope>NUCLEOTIDE SEQUENCE [LARGE SCALE GENOMIC DNA]</scope>
    <source>
        <strain evidence="2 3">Ve08.2h10</strain>
    </source>
</reference>
<evidence type="ECO:0000256" key="1">
    <source>
        <dbReference type="SAM" id="Phobius"/>
    </source>
</evidence>
<dbReference type="InParanoid" id="A0A0D0D7X9"/>
<keyword evidence="1" id="KW-0472">Membrane</keyword>
<dbReference type="EMBL" id="KN825223">
    <property type="protein sequence ID" value="KIK93002.1"/>
    <property type="molecule type" value="Genomic_DNA"/>
</dbReference>
<dbReference type="HOGENOM" id="CLU_2321109_0_0_1"/>
<name>A0A0D0D7X9_9AGAM</name>
<evidence type="ECO:0000313" key="3">
    <source>
        <dbReference type="Proteomes" id="UP000054538"/>
    </source>
</evidence>